<dbReference type="Proteomes" id="UP000238479">
    <property type="component" value="Chromosome 4"/>
</dbReference>
<protein>
    <recommendedName>
        <fullName evidence="2">CHCH domain-containing protein</fullName>
    </recommendedName>
</protein>
<accession>A0A2P6QTR9</accession>
<keyword evidence="1" id="KW-1015">Disulfide bond</keyword>
<evidence type="ECO:0000313" key="3">
    <source>
        <dbReference type="EMBL" id="PRQ37582.1"/>
    </source>
</evidence>
<dbReference type="PANTHER" id="PTHR47565:SF2">
    <property type="entry name" value="CYTOCHROME C OXIDASE 19-1"/>
    <property type="match status" value="1"/>
</dbReference>
<dbReference type="EMBL" id="PDCK01000042">
    <property type="protein sequence ID" value="PRQ37582.1"/>
    <property type="molecule type" value="Genomic_DNA"/>
</dbReference>
<dbReference type="Pfam" id="PF06747">
    <property type="entry name" value="CHCH"/>
    <property type="match status" value="1"/>
</dbReference>
<evidence type="ECO:0000313" key="4">
    <source>
        <dbReference type="Proteomes" id="UP000238479"/>
    </source>
</evidence>
<keyword evidence="4" id="KW-1185">Reference proteome</keyword>
<dbReference type="PROSITE" id="PS51808">
    <property type="entry name" value="CHCH"/>
    <property type="match status" value="1"/>
</dbReference>
<dbReference type="AlphaFoldDB" id="A0A2P6QTR9"/>
<dbReference type="PANTHER" id="PTHR47565">
    <property type="entry name" value="CYTOCHROME C OXIDASE 19-1"/>
    <property type="match status" value="1"/>
</dbReference>
<gene>
    <name evidence="3" type="ORF">RchiOBHm_Chr4g0404221</name>
</gene>
<comment type="caution">
    <text evidence="3">The sequence shown here is derived from an EMBL/GenBank/DDBJ whole genome shotgun (WGS) entry which is preliminary data.</text>
</comment>
<name>A0A2P6QTR9_ROSCH</name>
<dbReference type="STRING" id="74649.A0A2P6QTR9"/>
<dbReference type="Gramene" id="PRQ37582">
    <property type="protein sequence ID" value="PRQ37582"/>
    <property type="gene ID" value="RchiOBHm_Chr4g0404221"/>
</dbReference>
<dbReference type="InterPro" id="IPR010625">
    <property type="entry name" value="CHCH"/>
</dbReference>
<organism evidence="3 4">
    <name type="scientific">Rosa chinensis</name>
    <name type="common">China rose</name>
    <dbReference type="NCBI Taxonomy" id="74649"/>
    <lineage>
        <taxon>Eukaryota</taxon>
        <taxon>Viridiplantae</taxon>
        <taxon>Streptophyta</taxon>
        <taxon>Embryophyta</taxon>
        <taxon>Tracheophyta</taxon>
        <taxon>Spermatophyta</taxon>
        <taxon>Magnoliopsida</taxon>
        <taxon>eudicotyledons</taxon>
        <taxon>Gunneridae</taxon>
        <taxon>Pentapetalae</taxon>
        <taxon>rosids</taxon>
        <taxon>fabids</taxon>
        <taxon>Rosales</taxon>
        <taxon>Rosaceae</taxon>
        <taxon>Rosoideae</taxon>
        <taxon>Rosoideae incertae sedis</taxon>
        <taxon>Rosa</taxon>
    </lineage>
</organism>
<sequence length="94" mass="10859">MVHVSVFDSVQCYFMQRGMKTQLSAITMKYTCGAFGGNRGVSLFPSEKGVFPLDYMHLCDQAKREYLNCLKTSGHQSEKCRHFSKLYLECRMEK</sequence>
<evidence type="ECO:0000259" key="2">
    <source>
        <dbReference type="Pfam" id="PF06747"/>
    </source>
</evidence>
<reference evidence="3 4" key="1">
    <citation type="journal article" date="2018" name="Nat. Genet.">
        <title>The Rosa genome provides new insights in the design of modern roses.</title>
        <authorList>
            <person name="Bendahmane M."/>
        </authorList>
    </citation>
    <scope>NUCLEOTIDE SEQUENCE [LARGE SCALE GENOMIC DNA]</scope>
    <source>
        <strain evidence="4">cv. Old Blush</strain>
    </source>
</reference>
<evidence type="ECO:0000256" key="1">
    <source>
        <dbReference type="ARBA" id="ARBA00023157"/>
    </source>
</evidence>
<feature type="domain" description="CHCH" evidence="2">
    <location>
        <begin position="59"/>
        <end position="93"/>
    </location>
</feature>
<proteinExistence type="predicted"/>